<dbReference type="InterPro" id="IPR035899">
    <property type="entry name" value="DBL_dom_sf"/>
</dbReference>
<dbReference type="SUPFAM" id="SSF50044">
    <property type="entry name" value="SH3-domain"/>
    <property type="match status" value="2"/>
</dbReference>
<protein>
    <submittedName>
        <fullName evidence="7">Rho guanine nucleotide exchange factor 37-like isoform X1</fullName>
    </submittedName>
</protein>
<feature type="domain" description="DH" evidence="5">
    <location>
        <begin position="150"/>
        <end position="336"/>
    </location>
</feature>
<feature type="region of interest" description="Disordered" evidence="3">
    <location>
        <begin position="828"/>
        <end position="896"/>
    </location>
</feature>
<dbReference type="AlphaFoldDB" id="A0AAJ7WS71"/>
<dbReference type="GO" id="GO:0005737">
    <property type="term" value="C:cytoplasm"/>
    <property type="evidence" value="ECO:0007669"/>
    <property type="project" value="TreeGrafter"/>
</dbReference>
<organism evidence="6 7">
    <name type="scientific">Petromyzon marinus</name>
    <name type="common">Sea lamprey</name>
    <dbReference type="NCBI Taxonomy" id="7757"/>
    <lineage>
        <taxon>Eukaryota</taxon>
        <taxon>Metazoa</taxon>
        <taxon>Chordata</taxon>
        <taxon>Craniata</taxon>
        <taxon>Vertebrata</taxon>
        <taxon>Cyclostomata</taxon>
        <taxon>Hyperoartia</taxon>
        <taxon>Petromyzontiformes</taxon>
        <taxon>Petromyzontidae</taxon>
        <taxon>Petromyzon</taxon>
    </lineage>
</organism>
<proteinExistence type="predicted"/>
<dbReference type="PROSITE" id="PS50002">
    <property type="entry name" value="SH3"/>
    <property type="match status" value="1"/>
</dbReference>
<evidence type="ECO:0000256" key="3">
    <source>
        <dbReference type="SAM" id="MobiDB-lite"/>
    </source>
</evidence>
<dbReference type="SMART" id="SM00325">
    <property type="entry name" value="RhoGEF"/>
    <property type="match status" value="1"/>
</dbReference>
<dbReference type="SUPFAM" id="SSF103657">
    <property type="entry name" value="BAR/IMD domain-like"/>
    <property type="match status" value="1"/>
</dbReference>
<dbReference type="InterPro" id="IPR051492">
    <property type="entry name" value="Dynamin-Rho_GEF"/>
</dbReference>
<keyword evidence="1 2" id="KW-0728">SH3 domain</keyword>
<dbReference type="InterPro" id="IPR001452">
    <property type="entry name" value="SH3_domain"/>
</dbReference>
<reference evidence="7" key="1">
    <citation type="submission" date="2025-08" db="UniProtKB">
        <authorList>
            <consortium name="RefSeq"/>
        </authorList>
    </citation>
    <scope>IDENTIFICATION</scope>
    <source>
        <tissue evidence="7">Sperm</tissue>
    </source>
</reference>
<dbReference type="InterPro" id="IPR036028">
    <property type="entry name" value="SH3-like_dom_sf"/>
</dbReference>
<dbReference type="PANTHER" id="PTHR22834:SF9">
    <property type="entry name" value="RHO GUANINE NUCLEOTIDE EXCHANGE FACTOR 37"/>
    <property type="match status" value="1"/>
</dbReference>
<evidence type="ECO:0000313" key="6">
    <source>
        <dbReference type="Proteomes" id="UP001318040"/>
    </source>
</evidence>
<feature type="region of interest" description="Disordered" evidence="3">
    <location>
        <begin position="731"/>
        <end position="812"/>
    </location>
</feature>
<dbReference type="PANTHER" id="PTHR22834">
    <property type="entry name" value="NUCLEAR FUSION PROTEIN FUS2"/>
    <property type="match status" value="1"/>
</dbReference>
<dbReference type="Proteomes" id="UP001318040">
    <property type="component" value="Chromosome 9"/>
</dbReference>
<keyword evidence="6" id="KW-1185">Reference proteome</keyword>
<name>A0AAJ7WS71_PETMA</name>
<dbReference type="Pfam" id="PF00621">
    <property type="entry name" value="RhoGEF"/>
    <property type="match status" value="1"/>
</dbReference>
<dbReference type="GO" id="GO:0005085">
    <property type="term" value="F:guanyl-nucleotide exchange factor activity"/>
    <property type="evidence" value="ECO:0007669"/>
    <property type="project" value="InterPro"/>
</dbReference>
<dbReference type="InterPro" id="IPR000219">
    <property type="entry name" value="DH_dom"/>
</dbReference>
<dbReference type="KEGG" id="pmrn:116940705"/>
<dbReference type="RefSeq" id="XP_032806753.1">
    <property type="nucleotide sequence ID" value="XM_032950862.1"/>
</dbReference>
<evidence type="ECO:0000259" key="4">
    <source>
        <dbReference type="PROSITE" id="PS50002"/>
    </source>
</evidence>
<sequence>MALAYKLWAPIATLVDSYAQALAVASERGRGDGTGDAAVVVGVTRIEPPADQCGRWDAWVWVLDLSHGGLGGGATEHRRERRPGTTTDLRTMDHIYDLTPGDTIYDVPPPGDLIYDLPPKDDHDYEAIKSWTQGEQETVLPVSPSGAAVKRELAVQEIVHTETMFLHHLRLCVDLMLAPLRETQVEGPDVSLVFGNMEEIIGVSQALLQALHDCTRGGSESHSTLGEVFEKFSPDIEAAYRPYCQYYEEAAACLKCCRGNPATSARIEACEAQLVEQLGMNVDLSFMLIKPVQRVMRYSLLLQAVLNRTPEGHPEHAALKRAVRALLDVNSSINEQKRRTDQVLKYRRQEAMPLVDRLSRLNLHTLQKKGARLSQQFRTATGLSALPADEEFEKAHDSFLALHRLVGALLHGLEGYLLHLQGPQDAWLAAAPGLRVLWPERNDDIAEPLRAALHAIAERHTQQLRSRLESRVVPLLSGVHHAFAMPQLLVQKRFDKLLDYGHWMEHAGSLDDAQQPLELSRREYETLNVQLLEELPTFCRCVAALALGAIQGLVRAHRAFLGAAAAEMEPLREMMNIEAGDPNILPYFLSASARHEDILSHLQFSADPMILLPGSTLASPARPASPGPVLPPKLAQYPAEQLHRVTANTTPFKQTDLRLCRGAVVAVVTRHDTQGNSHRWLVDSGVSRGFVKSSLLVPYKAAGFSSSSSSSSLSSSFSSMAINLRVPSIFVSGDSPPGDGTSKRAPGATPSGGSASRPAHRPSRALDAKRGSLGLVAAPAVTSPKPEEPQTGRPGIADSRNELLLPGGDRPRSASVCIERGYGWAVPGDGGGDGGGGWGGTGGGTATTDGGAEHSPESQASSGKHVGQRRRWTMGSRAESEGGQQPPGAVPTASPLPLDRQEWCALFTFSAQGVGQASVRAGQRVRVLHTSDLGGNPQWWLVESDSGHRGYVPASFLGTVQR</sequence>
<accession>A0AAJ7WS71</accession>
<gene>
    <name evidence="7" type="primary">LOC116940705</name>
</gene>
<dbReference type="SMART" id="SM00326">
    <property type="entry name" value="SH3"/>
    <property type="match status" value="1"/>
</dbReference>
<evidence type="ECO:0000256" key="2">
    <source>
        <dbReference type="PROSITE-ProRule" id="PRU00192"/>
    </source>
</evidence>
<feature type="domain" description="SH3" evidence="4">
    <location>
        <begin position="898"/>
        <end position="962"/>
    </location>
</feature>
<evidence type="ECO:0000256" key="1">
    <source>
        <dbReference type="ARBA" id="ARBA00022443"/>
    </source>
</evidence>
<dbReference type="PROSITE" id="PS50010">
    <property type="entry name" value="DH_2"/>
    <property type="match status" value="1"/>
</dbReference>
<dbReference type="Gene3D" id="1.20.900.10">
    <property type="entry name" value="Dbl homology (DH) domain"/>
    <property type="match status" value="1"/>
</dbReference>
<evidence type="ECO:0000313" key="7">
    <source>
        <dbReference type="RefSeq" id="XP_032806753.1"/>
    </source>
</evidence>
<dbReference type="Gene3D" id="1.20.1270.60">
    <property type="entry name" value="Arfaptin homology (AH) domain/BAR domain"/>
    <property type="match status" value="1"/>
</dbReference>
<feature type="compositionally biased region" description="Gly residues" evidence="3">
    <location>
        <begin position="828"/>
        <end position="845"/>
    </location>
</feature>
<dbReference type="Gene3D" id="2.30.30.40">
    <property type="entry name" value="SH3 Domains"/>
    <property type="match status" value="2"/>
</dbReference>
<evidence type="ECO:0000259" key="5">
    <source>
        <dbReference type="PROSITE" id="PS50010"/>
    </source>
</evidence>
<dbReference type="InterPro" id="IPR027267">
    <property type="entry name" value="AH/BAR_dom_sf"/>
</dbReference>
<dbReference type="SUPFAM" id="SSF48065">
    <property type="entry name" value="DBL homology domain (DH-domain)"/>
    <property type="match status" value="1"/>
</dbReference>
<dbReference type="CDD" id="cd00160">
    <property type="entry name" value="RhoGEF"/>
    <property type="match status" value="1"/>
</dbReference>